<evidence type="ECO:0000313" key="6">
    <source>
        <dbReference type="Proteomes" id="UP001595478"/>
    </source>
</evidence>
<evidence type="ECO:0000256" key="3">
    <source>
        <dbReference type="ARBA" id="ARBA00023163"/>
    </source>
</evidence>
<dbReference type="InterPro" id="IPR019888">
    <property type="entry name" value="Tscrpt_reg_AsnC-like"/>
</dbReference>
<evidence type="ECO:0000256" key="2">
    <source>
        <dbReference type="ARBA" id="ARBA00023125"/>
    </source>
</evidence>
<dbReference type="PROSITE" id="PS50956">
    <property type="entry name" value="HTH_ASNC_2"/>
    <property type="match status" value="1"/>
</dbReference>
<gene>
    <name evidence="5" type="ORF">ACFOHL_14790</name>
</gene>
<evidence type="ECO:0000256" key="1">
    <source>
        <dbReference type="ARBA" id="ARBA00023015"/>
    </source>
</evidence>
<protein>
    <submittedName>
        <fullName evidence="5">Lrp/AsnC family transcriptional regulator</fullName>
    </submittedName>
</protein>
<dbReference type="Pfam" id="PF01037">
    <property type="entry name" value="AsnC_trans_reg"/>
    <property type="match status" value="1"/>
</dbReference>
<dbReference type="InterPro" id="IPR036390">
    <property type="entry name" value="WH_DNA-bd_sf"/>
</dbReference>
<dbReference type="RefSeq" id="WP_376921016.1">
    <property type="nucleotide sequence ID" value="NZ_JBHRSW010000039.1"/>
</dbReference>
<comment type="caution">
    <text evidence="5">The sequence shown here is derived from an EMBL/GenBank/DDBJ whole genome shotgun (WGS) entry which is preliminary data.</text>
</comment>
<dbReference type="Gene3D" id="1.10.10.10">
    <property type="entry name" value="Winged helix-like DNA-binding domain superfamily/Winged helix DNA-binding domain"/>
    <property type="match status" value="1"/>
</dbReference>
<dbReference type="SMART" id="SM00344">
    <property type="entry name" value="HTH_ASNC"/>
    <property type="match status" value="1"/>
</dbReference>
<proteinExistence type="predicted"/>
<dbReference type="Gene3D" id="3.30.70.920">
    <property type="match status" value="1"/>
</dbReference>
<dbReference type="InterPro" id="IPR000485">
    <property type="entry name" value="AsnC-type_HTH_dom"/>
</dbReference>
<reference evidence="6" key="1">
    <citation type="journal article" date="2019" name="Int. J. Syst. Evol. Microbiol.">
        <title>The Global Catalogue of Microorganisms (GCM) 10K type strain sequencing project: providing services to taxonomists for standard genome sequencing and annotation.</title>
        <authorList>
            <consortium name="The Broad Institute Genomics Platform"/>
            <consortium name="The Broad Institute Genome Sequencing Center for Infectious Disease"/>
            <person name="Wu L."/>
            <person name="Ma J."/>
        </authorList>
    </citation>
    <scope>NUCLEOTIDE SEQUENCE [LARGE SCALE GENOMIC DNA]</scope>
    <source>
        <strain evidence="6">KCTC 52473</strain>
    </source>
</reference>
<name>A0ABV7FU76_9ALTE</name>
<dbReference type="InterPro" id="IPR011008">
    <property type="entry name" value="Dimeric_a/b-barrel"/>
</dbReference>
<evidence type="ECO:0000259" key="4">
    <source>
        <dbReference type="PROSITE" id="PS50956"/>
    </source>
</evidence>
<dbReference type="SUPFAM" id="SSF46785">
    <property type="entry name" value="Winged helix' DNA-binding domain"/>
    <property type="match status" value="1"/>
</dbReference>
<dbReference type="PANTHER" id="PTHR30154:SF53">
    <property type="entry name" value="HTH-TYPE TRANSCRIPTIONAL REGULATOR LRPC"/>
    <property type="match status" value="1"/>
</dbReference>
<keyword evidence="6" id="KW-1185">Reference proteome</keyword>
<feature type="domain" description="HTH asnC-type" evidence="4">
    <location>
        <begin position="9"/>
        <end position="70"/>
    </location>
</feature>
<organism evidence="5 6">
    <name type="scientific">Agaribacter flavus</name>
    <dbReference type="NCBI Taxonomy" id="1902781"/>
    <lineage>
        <taxon>Bacteria</taxon>
        <taxon>Pseudomonadati</taxon>
        <taxon>Pseudomonadota</taxon>
        <taxon>Gammaproteobacteria</taxon>
        <taxon>Alteromonadales</taxon>
        <taxon>Alteromonadaceae</taxon>
        <taxon>Agaribacter</taxon>
    </lineage>
</organism>
<dbReference type="SUPFAM" id="SSF54909">
    <property type="entry name" value="Dimeric alpha+beta barrel"/>
    <property type="match status" value="1"/>
</dbReference>
<dbReference type="Pfam" id="PF13404">
    <property type="entry name" value="HTH_AsnC-type"/>
    <property type="match status" value="1"/>
</dbReference>
<keyword evidence="2" id="KW-0238">DNA-binding</keyword>
<dbReference type="PANTHER" id="PTHR30154">
    <property type="entry name" value="LEUCINE-RESPONSIVE REGULATORY PROTEIN"/>
    <property type="match status" value="1"/>
</dbReference>
<accession>A0ABV7FU76</accession>
<dbReference type="PRINTS" id="PR00033">
    <property type="entry name" value="HTHASNC"/>
</dbReference>
<dbReference type="InterPro" id="IPR019887">
    <property type="entry name" value="Tscrpt_reg_AsnC/Lrp_C"/>
</dbReference>
<keyword evidence="1" id="KW-0805">Transcription regulation</keyword>
<evidence type="ECO:0000313" key="5">
    <source>
        <dbReference type="EMBL" id="MFC3122889.1"/>
    </source>
</evidence>
<dbReference type="EMBL" id="JBHRSW010000039">
    <property type="protein sequence ID" value="MFC3122889.1"/>
    <property type="molecule type" value="Genomic_DNA"/>
</dbReference>
<dbReference type="Proteomes" id="UP001595478">
    <property type="component" value="Unassembled WGS sequence"/>
</dbReference>
<keyword evidence="3" id="KW-0804">Transcription</keyword>
<sequence length="154" mass="17134">MIKEKSRMVDYIDTDIINALEKNARVSFSYIGKKLEISGPAVGERVKRLKDKQVIDGFGVRINLETLGYSIVALVRIKPISGQHKAVEKAICQQTRFMSCDRVTGSDCYVAKLALVNVAELDDILSTLHKIADTDTSIIKSSLIDFRLPPLIPK</sequence>
<dbReference type="InterPro" id="IPR036388">
    <property type="entry name" value="WH-like_DNA-bd_sf"/>
</dbReference>